<dbReference type="InParanoid" id="A0A409XKW7"/>
<dbReference type="STRING" id="93625.A0A409XKW7"/>
<name>A0A409XKW7_PSICY</name>
<dbReference type="Pfam" id="PF19026">
    <property type="entry name" value="UBA_HYPK"/>
    <property type="match status" value="1"/>
</dbReference>
<keyword evidence="4" id="KW-1185">Reference proteome</keyword>
<comment type="caution">
    <text evidence="3">The sequence shown here is derived from an EMBL/GenBank/DDBJ whole genome shotgun (WGS) entry which is preliminary data.</text>
</comment>
<evidence type="ECO:0000313" key="3">
    <source>
        <dbReference type="EMBL" id="PPQ91419.1"/>
    </source>
</evidence>
<reference evidence="3 4" key="1">
    <citation type="journal article" date="2018" name="Evol. Lett.">
        <title>Horizontal gene cluster transfer increased hallucinogenic mushroom diversity.</title>
        <authorList>
            <person name="Reynolds H.T."/>
            <person name="Vijayakumar V."/>
            <person name="Gluck-Thaler E."/>
            <person name="Korotkin H.B."/>
            <person name="Matheny P.B."/>
            <person name="Slot J.C."/>
        </authorList>
    </citation>
    <scope>NUCLEOTIDE SEQUENCE [LARGE SCALE GENOMIC DNA]</scope>
    <source>
        <strain evidence="3 4">2631</strain>
    </source>
</reference>
<dbReference type="AlphaFoldDB" id="A0A409XKW7"/>
<dbReference type="InterPro" id="IPR038922">
    <property type="entry name" value="HYPK_UBA"/>
</dbReference>
<accession>A0A409XKW7</accession>
<evidence type="ECO:0000256" key="1">
    <source>
        <dbReference type="SAM" id="MobiDB-lite"/>
    </source>
</evidence>
<sequence>MSRTNGRLEPEVIVNYADGFAYSKHKLEEAFRSGGFLDKPAAKSPASLTNAKDPSTPAPKREDIDLIVHEFEIPRMQAEKALSENDLDIGKTLRALISAPQ</sequence>
<dbReference type="EMBL" id="NHYD01001350">
    <property type="protein sequence ID" value="PPQ91419.1"/>
    <property type="molecule type" value="Genomic_DNA"/>
</dbReference>
<dbReference type="CDD" id="cd14361">
    <property type="entry name" value="UBA_HYPK"/>
    <property type="match status" value="1"/>
</dbReference>
<evidence type="ECO:0000259" key="2">
    <source>
        <dbReference type="Pfam" id="PF19026"/>
    </source>
</evidence>
<feature type="region of interest" description="Disordered" evidence="1">
    <location>
        <begin position="40"/>
        <end position="60"/>
    </location>
</feature>
<organism evidence="3 4">
    <name type="scientific">Psilocybe cyanescens</name>
    <dbReference type="NCBI Taxonomy" id="93625"/>
    <lineage>
        <taxon>Eukaryota</taxon>
        <taxon>Fungi</taxon>
        <taxon>Dikarya</taxon>
        <taxon>Basidiomycota</taxon>
        <taxon>Agaricomycotina</taxon>
        <taxon>Agaricomycetes</taxon>
        <taxon>Agaricomycetidae</taxon>
        <taxon>Agaricales</taxon>
        <taxon>Agaricineae</taxon>
        <taxon>Strophariaceae</taxon>
        <taxon>Psilocybe</taxon>
    </lineage>
</organism>
<gene>
    <name evidence="3" type="ORF">CVT25_014307</name>
</gene>
<dbReference type="Proteomes" id="UP000283269">
    <property type="component" value="Unassembled WGS sequence"/>
</dbReference>
<protein>
    <recommendedName>
        <fullName evidence="2">Nascent polypeptide-associated complex subunit alpha-like UBA domain-containing protein</fullName>
    </recommendedName>
</protein>
<dbReference type="OrthoDB" id="285219at2759"/>
<feature type="domain" description="Nascent polypeptide-associated complex subunit alpha-like UBA" evidence="2">
    <location>
        <begin position="60"/>
        <end position="97"/>
    </location>
</feature>
<evidence type="ECO:0000313" key="4">
    <source>
        <dbReference type="Proteomes" id="UP000283269"/>
    </source>
</evidence>
<proteinExistence type="predicted"/>
<dbReference type="InterPro" id="IPR044034">
    <property type="entry name" value="NAC-like_UBA"/>
</dbReference>